<dbReference type="InterPro" id="IPR038949">
    <property type="entry name" value="TEKTL1"/>
</dbReference>
<reference evidence="4" key="1">
    <citation type="submission" date="2012-12" db="EMBL/GenBank/DDBJ databases">
        <authorList>
            <person name="Hellsten U."/>
            <person name="Grimwood J."/>
            <person name="Chapman J.A."/>
            <person name="Shapiro H."/>
            <person name="Aerts A."/>
            <person name="Otillar R.P."/>
            <person name="Terry A.Y."/>
            <person name="Boore J.L."/>
            <person name="Simakov O."/>
            <person name="Marletaz F."/>
            <person name="Cho S.-J."/>
            <person name="Edsinger-Gonzales E."/>
            <person name="Havlak P."/>
            <person name="Kuo D.-H."/>
            <person name="Larsson T."/>
            <person name="Lv J."/>
            <person name="Arendt D."/>
            <person name="Savage R."/>
            <person name="Osoegawa K."/>
            <person name="de Jong P."/>
            <person name="Lindberg D.R."/>
            <person name="Seaver E.C."/>
            <person name="Weisblat D.A."/>
            <person name="Putnam N.H."/>
            <person name="Grigoriev I.V."/>
            <person name="Rokhsar D.S."/>
        </authorList>
    </citation>
    <scope>NUCLEOTIDE SEQUENCE</scope>
</reference>
<sequence>MSETKVIQASVGSMKWKNDSTQNINEARKLTKKISNSCDGRVNENIKPGTRQNTITYTNEKVNQKFRTLRQISNSAREYLIDINQQIRSGNRTIELLDKRVANIERDEAKNQMSVKIRKNRPAAEKEVDNADLLLKNEANTLKEQKQLLNRKKQIIKNINSKLAGSKELLTKLTKNLTPFLSLTPDNTLPPKYGADDSIEDNEGDPYMQKDFEKIIDEATNYIAESKILKSDADQCMKSCDEQLDETKKQVNQALRTKVVETKSLQKELKSAIDEVQQLSNKNVKAFKRTEHSWLDMKGPESRNNASVNEKPDRPLLKAFQQPLDNHPEIFGQKIGSDKLMYSMKETVVNMEQLRVVQETLQRDVQGKKQGAIIDSQIKIIRNQKIKHPKFGIDEFYAIK</sequence>
<keyword evidence="1" id="KW-0175">Coiled coil</keyword>
<dbReference type="CTD" id="20203515"/>
<gene>
    <name evidence="3" type="primary">20203515</name>
    <name evidence="2" type="ORF">HELRODRAFT_171179</name>
</gene>
<evidence type="ECO:0000313" key="2">
    <source>
        <dbReference type="EMBL" id="ESO05539.1"/>
    </source>
</evidence>
<dbReference type="RefSeq" id="XP_009016172.1">
    <property type="nucleotide sequence ID" value="XM_009017924.1"/>
</dbReference>
<accession>T1F3W6</accession>
<reference evidence="3" key="3">
    <citation type="submission" date="2015-06" db="UniProtKB">
        <authorList>
            <consortium name="EnsemblMetazoa"/>
        </authorList>
    </citation>
    <scope>IDENTIFICATION</scope>
</reference>
<protein>
    <recommendedName>
        <fullName evidence="5">Tektin</fullName>
    </recommendedName>
</protein>
<dbReference type="OrthoDB" id="9896158at2759"/>
<dbReference type="PANTHER" id="PTHR35081:SF1">
    <property type="entry name" value="COILED-COIL DOMAIN-CONTAINING PROTEIN 105"/>
    <property type="match status" value="1"/>
</dbReference>
<dbReference type="EMBL" id="AMQM01003820">
    <property type="status" value="NOT_ANNOTATED_CDS"/>
    <property type="molecule type" value="Genomic_DNA"/>
</dbReference>
<dbReference type="Proteomes" id="UP000015101">
    <property type="component" value="Unassembled WGS sequence"/>
</dbReference>
<organism evidence="3 4">
    <name type="scientific">Helobdella robusta</name>
    <name type="common">Californian leech</name>
    <dbReference type="NCBI Taxonomy" id="6412"/>
    <lineage>
        <taxon>Eukaryota</taxon>
        <taxon>Metazoa</taxon>
        <taxon>Spiralia</taxon>
        <taxon>Lophotrochozoa</taxon>
        <taxon>Annelida</taxon>
        <taxon>Clitellata</taxon>
        <taxon>Hirudinea</taxon>
        <taxon>Rhynchobdellida</taxon>
        <taxon>Glossiphoniidae</taxon>
        <taxon>Helobdella</taxon>
    </lineage>
</organism>
<dbReference type="HOGENOM" id="CLU_689423_0_0_1"/>
<dbReference type="PANTHER" id="PTHR35081">
    <property type="entry name" value="COILED-COIL DOMAIN-CONTAINING PROTEIN 105"/>
    <property type="match status" value="1"/>
</dbReference>
<dbReference type="STRING" id="6412.T1F3W6"/>
<evidence type="ECO:0000256" key="1">
    <source>
        <dbReference type="SAM" id="Coils"/>
    </source>
</evidence>
<dbReference type="EMBL" id="KB096325">
    <property type="protein sequence ID" value="ESO05539.1"/>
    <property type="molecule type" value="Genomic_DNA"/>
</dbReference>
<dbReference type="InParanoid" id="T1F3W6"/>
<feature type="coiled-coil region" evidence="1">
    <location>
        <begin position="135"/>
        <end position="162"/>
    </location>
</feature>
<proteinExistence type="predicted"/>
<dbReference type="KEGG" id="hro:HELRODRAFT_171179"/>
<name>T1F3W6_HELRO</name>
<dbReference type="GeneID" id="20203515"/>
<dbReference type="OMA" id="ESNRRIH"/>
<dbReference type="EnsemblMetazoa" id="HelroT171179">
    <property type="protein sequence ID" value="HelroP171179"/>
    <property type="gene ID" value="HelroG171179"/>
</dbReference>
<evidence type="ECO:0000313" key="3">
    <source>
        <dbReference type="EnsemblMetazoa" id="HelroP171179"/>
    </source>
</evidence>
<dbReference type="AlphaFoldDB" id="T1F3W6"/>
<feature type="coiled-coil region" evidence="1">
    <location>
        <begin position="237"/>
        <end position="289"/>
    </location>
</feature>
<evidence type="ECO:0000313" key="4">
    <source>
        <dbReference type="Proteomes" id="UP000015101"/>
    </source>
</evidence>
<reference evidence="2 4" key="2">
    <citation type="journal article" date="2013" name="Nature">
        <title>Insights into bilaterian evolution from three spiralian genomes.</title>
        <authorList>
            <person name="Simakov O."/>
            <person name="Marletaz F."/>
            <person name="Cho S.J."/>
            <person name="Edsinger-Gonzales E."/>
            <person name="Havlak P."/>
            <person name="Hellsten U."/>
            <person name="Kuo D.H."/>
            <person name="Larsson T."/>
            <person name="Lv J."/>
            <person name="Arendt D."/>
            <person name="Savage R."/>
            <person name="Osoegawa K."/>
            <person name="de Jong P."/>
            <person name="Grimwood J."/>
            <person name="Chapman J.A."/>
            <person name="Shapiro H."/>
            <person name="Aerts A."/>
            <person name="Otillar R.P."/>
            <person name="Terry A.Y."/>
            <person name="Boore J.L."/>
            <person name="Grigoriev I.V."/>
            <person name="Lindberg D.R."/>
            <person name="Seaver E.C."/>
            <person name="Weisblat D.A."/>
            <person name="Putnam N.H."/>
            <person name="Rokhsar D.S."/>
        </authorList>
    </citation>
    <scope>NUCLEOTIDE SEQUENCE</scope>
</reference>
<evidence type="ECO:0008006" key="5">
    <source>
        <dbReference type="Google" id="ProtNLM"/>
    </source>
</evidence>
<keyword evidence="4" id="KW-1185">Reference proteome</keyword>